<feature type="domain" description="ABC transporter" evidence="8">
    <location>
        <begin position="2"/>
        <end position="241"/>
    </location>
</feature>
<sequence length="343" mass="38287">MIKLENITKVYHSGGQKIEALKGINLVVEHGEIFGVIGFSGAGKSSLLRTVNLLEKPTTGKVIVKDQDLTSLSKAELRKARQNIGMIFQHFNLLNSRTVFGNIAYPLKLANMPKEQIKKKVEELLTFVGLEDKADYYPDQLSGGQKQRVGIARALATEPEVLLCDEPTSALDPQTTMSILELLKRVNREYNITILMITHEMNVIREICDRVAVIEDGQIVEQGSIFEVFATPKTQTAKNFVSTVMHDEIPQSIKKLLENQDGERQIHRIVFVGDTAGEPILSQVSKRFNVDINVLFGHITELQEVPFGNLIVEFRGAQSEINRAIMYLNQSTVTVKEVLADAS</sequence>
<dbReference type="SMART" id="SM00930">
    <property type="entry name" value="NIL"/>
    <property type="match status" value="1"/>
</dbReference>
<evidence type="ECO:0000256" key="1">
    <source>
        <dbReference type="ARBA" id="ARBA00022448"/>
    </source>
</evidence>
<keyword evidence="5" id="KW-1278">Translocase</keyword>
<dbReference type="Pfam" id="PF00005">
    <property type="entry name" value="ABC_tran"/>
    <property type="match status" value="1"/>
</dbReference>
<dbReference type="GO" id="GO:0016887">
    <property type="term" value="F:ATP hydrolysis activity"/>
    <property type="evidence" value="ECO:0007669"/>
    <property type="project" value="InterPro"/>
</dbReference>
<dbReference type="GO" id="GO:0006865">
    <property type="term" value="P:amino acid transport"/>
    <property type="evidence" value="ECO:0007669"/>
    <property type="project" value="UniProtKB-KW"/>
</dbReference>
<keyword evidence="3" id="KW-0547">Nucleotide-binding</keyword>
<dbReference type="Pfam" id="PF09383">
    <property type="entry name" value="NIL"/>
    <property type="match status" value="1"/>
</dbReference>
<dbReference type="Gene3D" id="3.30.70.260">
    <property type="match status" value="1"/>
</dbReference>
<dbReference type="Gene3D" id="3.40.50.300">
    <property type="entry name" value="P-loop containing nucleotide triphosphate hydrolases"/>
    <property type="match status" value="1"/>
</dbReference>
<evidence type="ECO:0000259" key="8">
    <source>
        <dbReference type="PROSITE" id="PS50893"/>
    </source>
</evidence>
<dbReference type="STRING" id="1413211.U473_09410"/>
<dbReference type="SMART" id="SM00382">
    <property type="entry name" value="AAA"/>
    <property type="match status" value="1"/>
</dbReference>
<dbReference type="InterPro" id="IPR027417">
    <property type="entry name" value="P-loop_NTPase"/>
</dbReference>
<dbReference type="SUPFAM" id="SSF55021">
    <property type="entry name" value="ACT-like"/>
    <property type="match status" value="1"/>
</dbReference>
<evidence type="ECO:0000256" key="5">
    <source>
        <dbReference type="ARBA" id="ARBA00022967"/>
    </source>
</evidence>
<evidence type="ECO:0000256" key="3">
    <source>
        <dbReference type="ARBA" id="ARBA00022741"/>
    </source>
</evidence>
<keyword evidence="7" id="KW-0472">Membrane</keyword>
<keyword evidence="4 9" id="KW-0067">ATP-binding</keyword>
<dbReference type="InterPro" id="IPR017871">
    <property type="entry name" value="ABC_transporter-like_CS"/>
</dbReference>
<dbReference type="GO" id="GO:0005524">
    <property type="term" value="F:ATP binding"/>
    <property type="evidence" value="ECO:0007669"/>
    <property type="project" value="UniProtKB-KW"/>
</dbReference>
<dbReference type="AlphaFoldDB" id="A0A135L5A3"/>
<reference evidence="9 10" key="1">
    <citation type="submission" date="2016-02" db="EMBL/GenBank/DDBJ databases">
        <title>Draft Genome for Tepidibacillus decaturensis nov. sp. Strain Z9, an Anaerobic, Moderately Thermophilic and Heterotrophic Bacterium from Deep Subsurface of the Illinois Basin, USA.</title>
        <authorList>
            <person name="Dong Y."/>
            <person name="Chang J.Y."/>
            <person name="Sanford R."/>
            <person name="Fouke B.W."/>
        </authorList>
    </citation>
    <scope>NUCLEOTIDE SEQUENCE [LARGE SCALE GENOMIC DNA]</scope>
    <source>
        <strain evidence="9 10">Z9</strain>
    </source>
</reference>
<keyword evidence="6" id="KW-0029">Amino-acid transport</keyword>
<dbReference type="InterPro" id="IPR003593">
    <property type="entry name" value="AAA+_ATPase"/>
</dbReference>
<dbReference type="InterPro" id="IPR003439">
    <property type="entry name" value="ABC_transporter-like_ATP-bd"/>
</dbReference>
<dbReference type="RefSeq" id="WP_068725618.1">
    <property type="nucleotide sequence ID" value="NZ_LSKU01000001.1"/>
</dbReference>
<dbReference type="SUPFAM" id="SSF52540">
    <property type="entry name" value="P-loop containing nucleoside triphosphate hydrolases"/>
    <property type="match status" value="1"/>
</dbReference>
<gene>
    <name evidence="9" type="ORF">U473_09410</name>
</gene>
<dbReference type="InterPro" id="IPR050086">
    <property type="entry name" value="MetN_ABC_transporter-like"/>
</dbReference>
<dbReference type="PANTHER" id="PTHR43166:SF30">
    <property type="entry name" value="METHIONINE IMPORT ATP-BINDING PROTEIN METN"/>
    <property type="match status" value="1"/>
</dbReference>
<keyword evidence="1" id="KW-0813">Transport</keyword>
<dbReference type="InterPro" id="IPR018449">
    <property type="entry name" value="NIL_domain"/>
</dbReference>
<dbReference type="CDD" id="cd03258">
    <property type="entry name" value="ABC_MetN_methionine_transporter"/>
    <property type="match status" value="1"/>
</dbReference>
<protein>
    <submittedName>
        <fullName evidence="9">Phosphate ABC transporter ATP-binding protein</fullName>
    </submittedName>
</protein>
<keyword evidence="10" id="KW-1185">Reference proteome</keyword>
<dbReference type="FunFam" id="3.40.50.300:FF:000233">
    <property type="entry name" value="Methionine import ATP-binding protein MetN"/>
    <property type="match status" value="1"/>
</dbReference>
<dbReference type="PROSITE" id="PS50893">
    <property type="entry name" value="ABC_TRANSPORTER_2"/>
    <property type="match status" value="1"/>
</dbReference>
<accession>A0A135L5A3</accession>
<organism evidence="9 10">
    <name type="scientific">Tepidibacillus decaturensis</name>
    <dbReference type="NCBI Taxonomy" id="1413211"/>
    <lineage>
        <taxon>Bacteria</taxon>
        <taxon>Bacillati</taxon>
        <taxon>Bacillota</taxon>
        <taxon>Bacilli</taxon>
        <taxon>Bacillales</taxon>
        <taxon>Bacillaceae</taxon>
        <taxon>Tepidibacillus</taxon>
    </lineage>
</organism>
<proteinExistence type="predicted"/>
<keyword evidence="2" id="KW-1003">Cell membrane</keyword>
<evidence type="ECO:0000313" key="9">
    <source>
        <dbReference type="EMBL" id="KXG44194.1"/>
    </source>
</evidence>
<evidence type="ECO:0000256" key="6">
    <source>
        <dbReference type="ARBA" id="ARBA00022970"/>
    </source>
</evidence>
<dbReference type="InterPro" id="IPR045865">
    <property type="entry name" value="ACT-like_dom_sf"/>
</dbReference>
<dbReference type="InterPro" id="IPR041701">
    <property type="entry name" value="MetN_ABC"/>
</dbReference>
<evidence type="ECO:0000256" key="7">
    <source>
        <dbReference type="ARBA" id="ARBA00023136"/>
    </source>
</evidence>
<evidence type="ECO:0000256" key="2">
    <source>
        <dbReference type="ARBA" id="ARBA00022475"/>
    </source>
</evidence>
<dbReference type="PANTHER" id="PTHR43166">
    <property type="entry name" value="AMINO ACID IMPORT ATP-BINDING PROTEIN"/>
    <property type="match status" value="1"/>
</dbReference>
<evidence type="ECO:0000313" key="10">
    <source>
        <dbReference type="Proteomes" id="UP000070352"/>
    </source>
</evidence>
<dbReference type="PROSITE" id="PS00211">
    <property type="entry name" value="ABC_TRANSPORTER_1"/>
    <property type="match status" value="1"/>
</dbReference>
<dbReference type="Proteomes" id="UP000070352">
    <property type="component" value="Unassembled WGS sequence"/>
</dbReference>
<dbReference type="EMBL" id="LSKU01000001">
    <property type="protein sequence ID" value="KXG44194.1"/>
    <property type="molecule type" value="Genomic_DNA"/>
</dbReference>
<comment type="caution">
    <text evidence="9">The sequence shown here is derived from an EMBL/GenBank/DDBJ whole genome shotgun (WGS) entry which is preliminary data.</text>
</comment>
<name>A0A135L5A3_9BACI</name>
<evidence type="ECO:0000256" key="4">
    <source>
        <dbReference type="ARBA" id="ARBA00022840"/>
    </source>
</evidence>
<dbReference type="OrthoDB" id="9802264at2"/>